<comment type="caution">
    <text evidence="1">The sequence shown here is derived from an EMBL/GenBank/DDBJ whole genome shotgun (WGS) entry which is preliminary data.</text>
</comment>
<evidence type="ECO:0000313" key="2">
    <source>
        <dbReference type="Proteomes" id="UP000887013"/>
    </source>
</evidence>
<proteinExistence type="predicted"/>
<evidence type="ECO:0000313" key="1">
    <source>
        <dbReference type="EMBL" id="GFS42321.1"/>
    </source>
</evidence>
<protein>
    <submittedName>
        <fullName evidence="1">Uncharacterized protein</fullName>
    </submittedName>
</protein>
<dbReference type="EMBL" id="BMAW01044008">
    <property type="protein sequence ID" value="GFS42321.1"/>
    <property type="molecule type" value="Genomic_DNA"/>
</dbReference>
<keyword evidence="2" id="KW-1185">Reference proteome</keyword>
<dbReference type="Proteomes" id="UP000887013">
    <property type="component" value="Unassembled WGS sequence"/>
</dbReference>
<name>A0A8X6MDG4_NEPPI</name>
<organism evidence="1 2">
    <name type="scientific">Nephila pilipes</name>
    <name type="common">Giant wood spider</name>
    <name type="synonym">Nephila maculata</name>
    <dbReference type="NCBI Taxonomy" id="299642"/>
    <lineage>
        <taxon>Eukaryota</taxon>
        <taxon>Metazoa</taxon>
        <taxon>Ecdysozoa</taxon>
        <taxon>Arthropoda</taxon>
        <taxon>Chelicerata</taxon>
        <taxon>Arachnida</taxon>
        <taxon>Araneae</taxon>
        <taxon>Araneomorphae</taxon>
        <taxon>Entelegynae</taxon>
        <taxon>Araneoidea</taxon>
        <taxon>Nephilidae</taxon>
        <taxon>Nephila</taxon>
    </lineage>
</organism>
<gene>
    <name evidence="1" type="ORF">NPIL_86851</name>
</gene>
<reference evidence="1" key="1">
    <citation type="submission" date="2020-08" db="EMBL/GenBank/DDBJ databases">
        <title>Multicomponent nature underlies the extraordinary mechanical properties of spider dragline silk.</title>
        <authorList>
            <person name="Kono N."/>
            <person name="Nakamura H."/>
            <person name="Mori M."/>
            <person name="Yoshida Y."/>
            <person name="Ohtoshi R."/>
            <person name="Malay A.D."/>
            <person name="Moran D.A.P."/>
            <person name="Tomita M."/>
            <person name="Numata K."/>
            <person name="Arakawa K."/>
        </authorList>
    </citation>
    <scope>NUCLEOTIDE SEQUENCE</scope>
</reference>
<dbReference type="AlphaFoldDB" id="A0A8X6MDG4"/>
<accession>A0A8X6MDG4</accession>
<sequence length="107" mass="12672">MHLTNSVLLQRKDSLNEQQKFQRTFGMLQYKAISNAKLLRLKMVLFLCKLTTIDGTKICIRKDWDRLVHPSYYHRYLLTDRPISASIDLYPMFSTRSMKLSKDNPMT</sequence>